<dbReference type="AlphaFoldDB" id="A0A6C0CUA2"/>
<name>A0A6C0CUA2_9ZZZZ</name>
<organism evidence="2">
    <name type="scientific">viral metagenome</name>
    <dbReference type="NCBI Taxonomy" id="1070528"/>
    <lineage>
        <taxon>unclassified sequences</taxon>
        <taxon>metagenomes</taxon>
        <taxon>organismal metagenomes</taxon>
    </lineage>
</organism>
<feature type="compositionally biased region" description="Basic residues" evidence="1">
    <location>
        <begin position="89"/>
        <end position="101"/>
    </location>
</feature>
<evidence type="ECO:0000256" key="1">
    <source>
        <dbReference type="SAM" id="MobiDB-lite"/>
    </source>
</evidence>
<accession>A0A6C0CUA2</accession>
<feature type="region of interest" description="Disordered" evidence="1">
    <location>
        <begin position="42"/>
        <end position="101"/>
    </location>
</feature>
<sequence length="101" mass="11200">MPNKWLAHVKKTMKQMKSKGTYEKGKGLKQVIMAAKKTWSKVKKGGADDDGLKDVSLGDSGKADSPIKQMGTTVTDSKGEEASVLGGSRKTRRRRRHSRRR</sequence>
<proteinExistence type="predicted"/>
<dbReference type="EMBL" id="MN739481">
    <property type="protein sequence ID" value="QHT07490.1"/>
    <property type="molecule type" value="Genomic_DNA"/>
</dbReference>
<reference evidence="2" key="1">
    <citation type="journal article" date="2020" name="Nature">
        <title>Giant virus diversity and host interactions through global metagenomics.</title>
        <authorList>
            <person name="Schulz F."/>
            <person name="Roux S."/>
            <person name="Paez-Espino D."/>
            <person name="Jungbluth S."/>
            <person name="Walsh D.A."/>
            <person name="Denef V.J."/>
            <person name="McMahon K.D."/>
            <person name="Konstantinidis K.T."/>
            <person name="Eloe-Fadrosh E.A."/>
            <person name="Kyrpides N.C."/>
            <person name="Woyke T."/>
        </authorList>
    </citation>
    <scope>NUCLEOTIDE SEQUENCE</scope>
    <source>
        <strain evidence="2">GVMAG-M-3300021963-12</strain>
    </source>
</reference>
<protein>
    <submittedName>
        <fullName evidence="2">Uncharacterized protein</fullName>
    </submittedName>
</protein>
<evidence type="ECO:0000313" key="2">
    <source>
        <dbReference type="EMBL" id="QHT07490.1"/>
    </source>
</evidence>